<reference evidence="1" key="1">
    <citation type="journal article" date="2021" name="Proc. Natl. Acad. Sci. U.S.A.">
        <title>A Catalog of Tens of Thousands of Viruses from Human Metagenomes Reveals Hidden Associations with Chronic Diseases.</title>
        <authorList>
            <person name="Tisza M.J."/>
            <person name="Buck C.B."/>
        </authorList>
    </citation>
    <scope>NUCLEOTIDE SEQUENCE</scope>
    <source>
        <strain evidence="1">CtHMt20</strain>
    </source>
</reference>
<name>A0A8S5SLH1_9CAUD</name>
<accession>A0A8S5SLH1</accession>
<sequence>MINSSPSFPEKSSDKVYKIFDNKKKHIYNEDTQEDKTSLQLVLCGFFTTYTQKPRIFIDARFFVYSPI</sequence>
<proteinExistence type="predicted"/>
<organism evidence="1">
    <name type="scientific">Podoviridae sp. ctHMt20</name>
    <dbReference type="NCBI Taxonomy" id="2827728"/>
    <lineage>
        <taxon>Viruses</taxon>
        <taxon>Duplodnaviria</taxon>
        <taxon>Heunggongvirae</taxon>
        <taxon>Uroviricota</taxon>
        <taxon>Caudoviricetes</taxon>
    </lineage>
</organism>
<protein>
    <submittedName>
        <fullName evidence="1">Uncharacterized protein</fullName>
    </submittedName>
</protein>
<dbReference type="EMBL" id="BK032622">
    <property type="protein sequence ID" value="DAF51814.1"/>
    <property type="molecule type" value="Genomic_DNA"/>
</dbReference>
<evidence type="ECO:0000313" key="1">
    <source>
        <dbReference type="EMBL" id="DAF51814.1"/>
    </source>
</evidence>